<keyword evidence="3 6" id="KW-0489">Methyltransferase</keyword>
<evidence type="ECO:0000313" key="8">
    <source>
        <dbReference type="EMBL" id="SJZ43274.1"/>
    </source>
</evidence>
<keyword evidence="5 6" id="KW-0949">S-adenosyl-L-methionine</keyword>
<keyword evidence="9" id="KW-1185">Reference proteome</keyword>
<feature type="domain" description="Tetrapyrrole methylase" evidence="7">
    <location>
        <begin position="47"/>
        <end position="246"/>
    </location>
</feature>
<dbReference type="HAMAP" id="MF_01877">
    <property type="entry name" value="16SrRNA_methyltr_I"/>
    <property type="match status" value="1"/>
</dbReference>
<dbReference type="InterPro" id="IPR008189">
    <property type="entry name" value="rRNA_ssu_MeTfrase_I"/>
</dbReference>
<dbReference type="GO" id="GO:0005737">
    <property type="term" value="C:cytoplasm"/>
    <property type="evidence" value="ECO:0007669"/>
    <property type="project" value="UniProtKB-SubCell"/>
</dbReference>
<dbReference type="FunFam" id="3.30.950.10:FF:000002">
    <property type="entry name" value="Ribosomal RNA small subunit methyltransferase I"/>
    <property type="match status" value="1"/>
</dbReference>
<dbReference type="InterPro" id="IPR014777">
    <property type="entry name" value="4pyrrole_Mease_sub1"/>
</dbReference>
<dbReference type="PIRSF" id="PIRSF005917">
    <property type="entry name" value="MTase_YraL"/>
    <property type="match status" value="1"/>
</dbReference>
<dbReference type="SUPFAM" id="SSF53790">
    <property type="entry name" value="Tetrapyrrole methylase"/>
    <property type="match status" value="1"/>
</dbReference>
<dbReference type="InterPro" id="IPR018063">
    <property type="entry name" value="SAM_MeTrfase_RsmI_CS"/>
</dbReference>
<dbReference type="EMBL" id="FUXE01000001">
    <property type="protein sequence ID" value="SJZ43274.1"/>
    <property type="molecule type" value="Genomic_DNA"/>
</dbReference>
<dbReference type="InterPro" id="IPR000878">
    <property type="entry name" value="4pyrrol_Mease"/>
</dbReference>
<organism evidence="8 9">
    <name type="scientific">Porphyromonas circumdentaria</name>
    <dbReference type="NCBI Taxonomy" id="29524"/>
    <lineage>
        <taxon>Bacteria</taxon>
        <taxon>Pseudomonadati</taxon>
        <taxon>Bacteroidota</taxon>
        <taxon>Bacteroidia</taxon>
        <taxon>Bacteroidales</taxon>
        <taxon>Porphyromonadaceae</taxon>
        <taxon>Porphyromonas</taxon>
    </lineage>
</organism>
<name>A0A1T4KLJ9_9PORP</name>
<dbReference type="PROSITE" id="PS01296">
    <property type="entry name" value="RSMI"/>
    <property type="match status" value="1"/>
</dbReference>
<dbReference type="STRING" id="29524.SAMN02745171_00098"/>
<accession>A0A1T4KLJ9</accession>
<evidence type="ECO:0000259" key="7">
    <source>
        <dbReference type="Pfam" id="PF00590"/>
    </source>
</evidence>
<dbReference type="InterPro" id="IPR035996">
    <property type="entry name" value="4pyrrol_Methylase_sf"/>
</dbReference>
<dbReference type="EC" id="2.1.1.198" evidence="6"/>
<dbReference type="InterPro" id="IPR014776">
    <property type="entry name" value="4pyrrole_Mease_sub2"/>
</dbReference>
<dbReference type="CDD" id="cd11648">
    <property type="entry name" value="RsmI"/>
    <property type="match status" value="1"/>
</dbReference>
<dbReference type="Gene3D" id="3.30.950.10">
    <property type="entry name" value="Methyltransferase, Cobalt-precorrin-4 Transmethylase, Domain 2"/>
    <property type="match status" value="1"/>
</dbReference>
<gene>
    <name evidence="6" type="primary">rsmI</name>
    <name evidence="8" type="ORF">SAMN02745171_00098</name>
</gene>
<proteinExistence type="inferred from homology"/>
<keyword evidence="2 6" id="KW-0698">rRNA processing</keyword>
<protein>
    <recommendedName>
        <fullName evidence="6">Ribosomal RNA small subunit methyltransferase I</fullName>
        <ecNumber evidence="6">2.1.1.198</ecNumber>
    </recommendedName>
    <alternativeName>
        <fullName evidence="6">16S rRNA 2'-O-ribose C1402 methyltransferase</fullName>
    </alternativeName>
    <alternativeName>
        <fullName evidence="6">rRNA (cytidine-2'-O-)-methyltransferase RsmI</fullName>
    </alternativeName>
</protein>
<evidence type="ECO:0000256" key="5">
    <source>
        <dbReference type="ARBA" id="ARBA00022691"/>
    </source>
</evidence>
<sequence length="282" mass="31740">MHLYFPLILTRVKMHRCFFVSLHQVVVGTHIFTRKITLRKGFMSAGKLTIVPTPVGNLGDITLRALETLRSVDLILAEDTRTSLVLLKHYDIHKPLESHHKFNEFKTADKLVERMLEGLNVALISDAGTPGISDPGFYLVGSCIKSGVEVDCLPGATAFIPALVASGLSTTSFVFEGFLPQKKGRKTKMELLAQEERTIIIYESPYRVLKTLQAFMQLMGEERQAVACREISKLHQEYVRGSLKELVEHFTNTTPRGEFVLLFSGKESQKEAHNKDKKHSQE</sequence>
<reference evidence="9" key="1">
    <citation type="submission" date="2017-02" db="EMBL/GenBank/DDBJ databases">
        <authorList>
            <person name="Varghese N."/>
            <person name="Submissions S."/>
        </authorList>
    </citation>
    <scope>NUCLEOTIDE SEQUENCE [LARGE SCALE GENOMIC DNA]</scope>
    <source>
        <strain evidence="9">ATCC 51356</strain>
    </source>
</reference>
<evidence type="ECO:0000256" key="4">
    <source>
        <dbReference type="ARBA" id="ARBA00022679"/>
    </source>
</evidence>
<comment type="function">
    <text evidence="6">Catalyzes the 2'-O-methylation of the ribose of cytidine 1402 (C1402) in 16S rRNA.</text>
</comment>
<dbReference type="FunFam" id="3.40.1010.10:FF:000007">
    <property type="entry name" value="Ribosomal RNA small subunit methyltransferase I"/>
    <property type="match status" value="1"/>
</dbReference>
<dbReference type="Pfam" id="PF00590">
    <property type="entry name" value="TP_methylase"/>
    <property type="match status" value="1"/>
</dbReference>
<comment type="similarity">
    <text evidence="6">Belongs to the methyltransferase superfamily. RsmI family.</text>
</comment>
<keyword evidence="4 6" id="KW-0808">Transferase</keyword>
<dbReference type="Proteomes" id="UP000190121">
    <property type="component" value="Unassembled WGS sequence"/>
</dbReference>
<dbReference type="GO" id="GO:0070677">
    <property type="term" value="F:rRNA (cytosine-2'-O-)-methyltransferase activity"/>
    <property type="evidence" value="ECO:0007669"/>
    <property type="project" value="UniProtKB-UniRule"/>
</dbReference>
<comment type="subcellular location">
    <subcellularLocation>
        <location evidence="6">Cytoplasm</location>
    </subcellularLocation>
</comment>
<evidence type="ECO:0000256" key="6">
    <source>
        <dbReference type="HAMAP-Rule" id="MF_01877"/>
    </source>
</evidence>
<dbReference type="AlphaFoldDB" id="A0A1T4KLJ9"/>
<evidence type="ECO:0000256" key="3">
    <source>
        <dbReference type="ARBA" id="ARBA00022603"/>
    </source>
</evidence>
<evidence type="ECO:0000256" key="2">
    <source>
        <dbReference type="ARBA" id="ARBA00022552"/>
    </source>
</evidence>
<dbReference type="NCBIfam" id="TIGR00096">
    <property type="entry name" value="16S rRNA (cytidine(1402)-2'-O)-methyltransferase"/>
    <property type="match status" value="1"/>
</dbReference>
<keyword evidence="1 6" id="KW-0963">Cytoplasm</keyword>
<dbReference type="PANTHER" id="PTHR46111:SF1">
    <property type="entry name" value="RIBOSOMAL RNA SMALL SUBUNIT METHYLTRANSFERASE I"/>
    <property type="match status" value="1"/>
</dbReference>
<evidence type="ECO:0000256" key="1">
    <source>
        <dbReference type="ARBA" id="ARBA00022490"/>
    </source>
</evidence>
<comment type="catalytic activity">
    <reaction evidence="6">
        <text>cytidine(1402) in 16S rRNA + S-adenosyl-L-methionine = 2'-O-methylcytidine(1402) in 16S rRNA + S-adenosyl-L-homocysteine + H(+)</text>
        <dbReference type="Rhea" id="RHEA:42924"/>
        <dbReference type="Rhea" id="RHEA-COMP:10285"/>
        <dbReference type="Rhea" id="RHEA-COMP:10286"/>
        <dbReference type="ChEBI" id="CHEBI:15378"/>
        <dbReference type="ChEBI" id="CHEBI:57856"/>
        <dbReference type="ChEBI" id="CHEBI:59789"/>
        <dbReference type="ChEBI" id="CHEBI:74495"/>
        <dbReference type="ChEBI" id="CHEBI:82748"/>
        <dbReference type="EC" id="2.1.1.198"/>
    </reaction>
</comment>
<evidence type="ECO:0000313" key="9">
    <source>
        <dbReference type="Proteomes" id="UP000190121"/>
    </source>
</evidence>
<dbReference type="PANTHER" id="PTHR46111">
    <property type="entry name" value="RIBOSOMAL RNA SMALL SUBUNIT METHYLTRANSFERASE I"/>
    <property type="match status" value="1"/>
</dbReference>
<dbReference type="Gene3D" id="3.40.1010.10">
    <property type="entry name" value="Cobalt-precorrin-4 Transmethylase, Domain 1"/>
    <property type="match status" value="1"/>
</dbReference>